<dbReference type="Pfam" id="PF06580">
    <property type="entry name" value="His_kinase"/>
    <property type="match status" value="1"/>
</dbReference>
<dbReference type="PANTHER" id="PTHR34220">
    <property type="entry name" value="SENSOR HISTIDINE KINASE YPDA"/>
    <property type="match status" value="1"/>
</dbReference>
<keyword evidence="4" id="KW-0418">Kinase</keyword>
<dbReference type="AlphaFoldDB" id="K0NLC3"/>
<dbReference type="CDD" id="cd17574">
    <property type="entry name" value="REC_OmpR"/>
    <property type="match status" value="1"/>
</dbReference>
<keyword evidence="1" id="KW-0597">Phosphoprotein</keyword>
<dbReference type="RefSeq" id="WP_014958096.1">
    <property type="nucleotide sequence ID" value="NC_018645.1"/>
</dbReference>
<dbReference type="Proteomes" id="UP000007347">
    <property type="component" value="Chromosome"/>
</dbReference>
<dbReference type="SUPFAM" id="SSF52172">
    <property type="entry name" value="CheY-like"/>
    <property type="match status" value="1"/>
</dbReference>
<dbReference type="InterPro" id="IPR050640">
    <property type="entry name" value="Bact_2-comp_sensor_kinase"/>
</dbReference>
<dbReference type="InterPro" id="IPR036890">
    <property type="entry name" value="HATPase_C_sf"/>
</dbReference>
<feature type="coiled-coil region" evidence="2">
    <location>
        <begin position="163"/>
        <end position="199"/>
    </location>
</feature>
<gene>
    <name evidence="4" type="ordered locus">TOL2_C26440</name>
</gene>
<dbReference type="HOGENOM" id="CLU_715212_0_0_7"/>
<dbReference type="PROSITE" id="PS50110">
    <property type="entry name" value="RESPONSE_REGULATORY"/>
    <property type="match status" value="1"/>
</dbReference>
<organism evidence="4 5">
    <name type="scientific">Desulfobacula toluolica (strain DSM 7467 / Tol2)</name>
    <dbReference type="NCBI Taxonomy" id="651182"/>
    <lineage>
        <taxon>Bacteria</taxon>
        <taxon>Pseudomonadati</taxon>
        <taxon>Thermodesulfobacteriota</taxon>
        <taxon>Desulfobacteria</taxon>
        <taxon>Desulfobacterales</taxon>
        <taxon>Desulfobacteraceae</taxon>
        <taxon>Desulfobacula</taxon>
    </lineage>
</organism>
<dbReference type="GO" id="GO:0016020">
    <property type="term" value="C:membrane"/>
    <property type="evidence" value="ECO:0007669"/>
    <property type="project" value="InterPro"/>
</dbReference>
<keyword evidence="2" id="KW-0175">Coiled coil</keyword>
<dbReference type="OrthoDB" id="2514702at2"/>
<dbReference type="STRING" id="651182.TOL2_C26440"/>
<evidence type="ECO:0000313" key="5">
    <source>
        <dbReference type="Proteomes" id="UP000007347"/>
    </source>
</evidence>
<name>K0NLC3_DESTT</name>
<dbReference type="SMART" id="SM00448">
    <property type="entry name" value="REC"/>
    <property type="match status" value="1"/>
</dbReference>
<evidence type="ECO:0000256" key="1">
    <source>
        <dbReference type="PROSITE-ProRule" id="PRU00169"/>
    </source>
</evidence>
<dbReference type="Gene3D" id="3.40.50.2300">
    <property type="match status" value="1"/>
</dbReference>
<dbReference type="EC" id="2.7.13.3" evidence="4"/>
<accession>K0NLC3</accession>
<dbReference type="Gene3D" id="3.30.565.10">
    <property type="entry name" value="Histidine kinase-like ATPase, C-terminal domain"/>
    <property type="match status" value="1"/>
</dbReference>
<protein>
    <submittedName>
        <fullName evidence="4">Putative two component system sensor histidine kinase</fullName>
        <ecNumber evidence="4">2.7.13.3</ecNumber>
    </submittedName>
</protein>
<feature type="modified residue" description="4-aspartylphosphate" evidence="1">
    <location>
        <position position="91"/>
    </location>
</feature>
<proteinExistence type="predicted"/>
<reference evidence="4 5" key="1">
    <citation type="journal article" date="2013" name="Environ. Microbiol.">
        <title>Complete genome, catabolic sub-proteomes and key-metabolites of Desulfobacula toluolica Tol2, a marine, aromatic compound-degrading, sulfate-reducing bacterium.</title>
        <authorList>
            <person name="Wohlbrand L."/>
            <person name="Jacob J.H."/>
            <person name="Kube M."/>
            <person name="Mussmann M."/>
            <person name="Jarling R."/>
            <person name="Beck A."/>
            <person name="Amann R."/>
            <person name="Wilkes H."/>
            <person name="Reinhardt R."/>
            <person name="Rabus R."/>
        </authorList>
    </citation>
    <scope>NUCLEOTIDE SEQUENCE [LARGE SCALE GENOMIC DNA]</scope>
    <source>
        <strain evidence="5">DSM 7467 / Tol2</strain>
    </source>
</reference>
<dbReference type="InterPro" id="IPR001789">
    <property type="entry name" value="Sig_transdc_resp-reg_receiver"/>
</dbReference>
<dbReference type="PANTHER" id="PTHR34220:SF7">
    <property type="entry name" value="SENSOR HISTIDINE KINASE YPDA"/>
    <property type="match status" value="1"/>
</dbReference>
<keyword evidence="5" id="KW-1185">Reference proteome</keyword>
<dbReference type="InterPro" id="IPR011006">
    <property type="entry name" value="CheY-like_superfamily"/>
</dbReference>
<keyword evidence="4" id="KW-0808">Transferase</keyword>
<dbReference type="InterPro" id="IPR010559">
    <property type="entry name" value="Sig_transdc_His_kin_internal"/>
</dbReference>
<dbReference type="KEGG" id="dto:TOL2_C26440"/>
<dbReference type="EMBL" id="FO203503">
    <property type="protein sequence ID" value="CCK80803.1"/>
    <property type="molecule type" value="Genomic_DNA"/>
</dbReference>
<dbReference type="GO" id="GO:0000155">
    <property type="term" value="F:phosphorelay sensor kinase activity"/>
    <property type="evidence" value="ECO:0007669"/>
    <property type="project" value="InterPro"/>
</dbReference>
<evidence type="ECO:0000259" key="3">
    <source>
        <dbReference type="PROSITE" id="PS50110"/>
    </source>
</evidence>
<dbReference type="SUPFAM" id="SSF55874">
    <property type="entry name" value="ATPase domain of HSP90 chaperone/DNA topoisomerase II/histidine kinase"/>
    <property type="match status" value="1"/>
</dbReference>
<sequence>MNNNRSFLSGQAVQAKPPVCKTTMPDFLFNPGGLESREDYHVLVVDDDPDNRYFVKTVLLRENIICQTVSNGLNAIERIKSGQIPRLILLDIVMPGLSGYEVCRILRNFFSSSELPIIILTKERRTDELLETHQLGANDYLLKPFSKHELIARVRCQLELLQANKIVKTNRDLEKEIQRQKQKKETARLMAEKERLEKLRYQINPHFLFNALSSIRGAVFSDKKAASQMISHLAEFCRLSLSHGTQNRLTVDQEISFIQHYLFMEKMRFGDYINICVEIEPEVKNVIIPAFVLQPLVENAIKYGTLTSPDFLEVKITIKTHNTDEIFIRISNTGFWISPFNKGGHTGIGLKNIKERLNKFYSGRQCIKKQTNDGQVSIIIILPDTL</sequence>
<dbReference type="Pfam" id="PF00072">
    <property type="entry name" value="Response_reg"/>
    <property type="match status" value="1"/>
</dbReference>
<evidence type="ECO:0000256" key="2">
    <source>
        <dbReference type="SAM" id="Coils"/>
    </source>
</evidence>
<feature type="domain" description="Response regulatory" evidence="3">
    <location>
        <begin position="41"/>
        <end position="158"/>
    </location>
</feature>
<evidence type="ECO:0000313" key="4">
    <source>
        <dbReference type="EMBL" id="CCK80803.1"/>
    </source>
</evidence>